<sequence length="126" mass="14340">MTSSALFSRIDTVIVRVRNLKQSKAWFQEVLGLAVAHEDTQENLVVFGLESGCSLTVWQLKEGEEVEDARRFQRSYPIFYSDDIQTVHQKLVEGGVKVTSIQGEAGDVRWFQFFDPGGNTFEVCQY</sequence>
<dbReference type="SUPFAM" id="SSF54593">
    <property type="entry name" value="Glyoxalase/Bleomycin resistance protein/Dihydroxybiphenyl dioxygenase"/>
    <property type="match status" value="1"/>
</dbReference>
<accession>A0A7C4L0P2</accession>
<reference evidence="2" key="1">
    <citation type="journal article" date="2020" name="mSystems">
        <title>Genome- and Community-Level Interaction Insights into Carbon Utilization and Element Cycling Functions of Hydrothermarchaeota in Hydrothermal Sediment.</title>
        <authorList>
            <person name="Zhou Z."/>
            <person name="Liu Y."/>
            <person name="Xu W."/>
            <person name="Pan J."/>
            <person name="Luo Z.H."/>
            <person name="Li M."/>
        </authorList>
    </citation>
    <scope>NUCLEOTIDE SEQUENCE [LARGE SCALE GENOMIC DNA]</scope>
    <source>
        <strain evidence="2">SpSt-556</strain>
    </source>
</reference>
<feature type="domain" description="VOC" evidence="1">
    <location>
        <begin position="9"/>
        <end position="126"/>
    </location>
</feature>
<dbReference type="CDD" id="cd06587">
    <property type="entry name" value="VOC"/>
    <property type="match status" value="1"/>
</dbReference>
<gene>
    <name evidence="2" type="ORF">ENT17_03350</name>
</gene>
<proteinExistence type="predicted"/>
<dbReference type="Pfam" id="PF00903">
    <property type="entry name" value="Glyoxalase"/>
    <property type="match status" value="1"/>
</dbReference>
<dbReference type="InterPro" id="IPR004360">
    <property type="entry name" value="Glyas_Fos-R_dOase_dom"/>
</dbReference>
<dbReference type="InterPro" id="IPR029068">
    <property type="entry name" value="Glyas_Bleomycin-R_OHBP_Dase"/>
</dbReference>
<comment type="caution">
    <text evidence="2">The sequence shown here is derived from an EMBL/GenBank/DDBJ whole genome shotgun (WGS) entry which is preliminary data.</text>
</comment>
<dbReference type="AlphaFoldDB" id="A0A7C4L0P2"/>
<dbReference type="PROSITE" id="PS51819">
    <property type="entry name" value="VOC"/>
    <property type="match status" value="1"/>
</dbReference>
<evidence type="ECO:0000259" key="1">
    <source>
        <dbReference type="PROSITE" id="PS51819"/>
    </source>
</evidence>
<dbReference type="EMBL" id="DSXR01000041">
    <property type="protein sequence ID" value="HGS86635.1"/>
    <property type="molecule type" value="Genomic_DNA"/>
</dbReference>
<protein>
    <submittedName>
        <fullName evidence="2">VOC family protein</fullName>
    </submittedName>
</protein>
<evidence type="ECO:0000313" key="2">
    <source>
        <dbReference type="EMBL" id="HGS86635.1"/>
    </source>
</evidence>
<dbReference type="InterPro" id="IPR037523">
    <property type="entry name" value="VOC_core"/>
</dbReference>
<organism evidence="2">
    <name type="scientific">Bellilinea caldifistulae</name>
    <dbReference type="NCBI Taxonomy" id="360411"/>
    <lineage>
        <taxon>Bacteria</taxon>
        <taxon>Bacillati</taxon>
        <taxon>Chloroflexota</taxon>
        <taxon>Anaerolineae</taxon>
        <taxon>Anaerolineales</taxon>
        <taxon>Anaerolineaceae</taxon>
        <taxon>Bellilinea</taxon>
    </lineage>
</organism>
<dbReference type="Gene3D" id="3.10.180.10">
    <property type="entry name" value="2,3-Dihydroxybiphenyl 1,2-Dioxygenase, domain 1"/>
    <property type="match status" value="1"/>
</dbReference>
<name>A0A7C4L0P2_9CHLR</name>